<protein>
    <submittedName>
        <fullName evidence="2">Uncharacterized protein</fullName>
    </submittedName>
</protein>
<feature type="region of interest" description="Disordered" evidence="1">
    <location>
        <begin position="286"/>
        <end position="313"/>
    </location>
</feature>
<keyword evidence="3" id="KW-1185">Reference proteome</keyword>
<evidence type="ECO:0000313" key="2">
    <source>
        <dbReference type="EMBL" id="KAI7838081.1"/>
    </source>
</evidence>
<feature type="compositionally biased region" description="Pro residues" evidence="1">
    <location>
        <begin position="205"/>
        <end position="221"/>
    </location>
</feature>
<evidence type="ECO:0000313" key="3">
    <source>
        <dbReference type="Proteomes" id="UP001205105"/>
    </source>
</evidence>
<name>A0AAD5DKW9_9CHLO</name>
<proteinExistence type="predicted"/>
<feature type="compositionally biased region" description="Pro residues" evidence="1">
    <location>
        <begin position="293"/>
        <end position="313"/>
    </location>
</feature>
<reference evidence="2" key="1">
    <citation type="submission" date="2020-11" db="EMBL/GenBank/DDBJ databases">
        <title>Chlorella ohadii genome sequencing and assembly.</title>
        <authorList>
            <person name="Murik O."/>
            <person name="Treves H."/>
            <person name="Kedem I."/>
            <person name="Shotland Y."/>
            <person name="Kaplan A."/>
        </authorList>
    </citation>
    <scope>NUCLEOTIDE SEQUENCE</scope>
    <source>
        <strain evidence="2">1</strain>
    </source>
</reference>
<sequence length="464" mass="47487">MTERTGGRVARRWGRIAGAAYCGAGYMPSPAAIELMWDRTKRLSLAFDPQGASNMLWAFGLLSKRHGHAFPIRTDVLASMAFVVARLASGFTEQGLACSVVGCANLGLTYRAYAMPIVHLLVAQSLHCITSFNMQQSMANLALALTNLGASVLSAERTRLLLAGFDAHAVAQPLAAYRHQDGVALAAALRAAGLYPARFNPAGVPPAIAPPPPPPSYPPPAEQQGEATSAPLVEQPEEAACLRDSTNQPSRSPTAALSLGAACTLPSWMAACAGPLGRLAGLEAAAGVQARDAPPPPPPPPPPRRAAAPPPMPSHSCLAGFAALLPPGGTSGPLSISDYAALAQQLAAAVAGGTTGRPYAGGPQAPPPQALPLPHAVLAAQPPPAVAPGSSSTAVHGQYTATWQEWGGQYTQVQPPPPAPASTAASSDGGNGPDKLQAILAALQQVQLRQQARAVLQASDGFLF</sequence>
<dbReference type="AlphaFoldDB" id="A0AAD5DKW9"/>
<feature type="region of interest" description="Disordered" evidence="1">
    <location>
        <begin position="409"/>
        <end position="433"/>
    </location>
</feature>
<organism evidence="2 3">
    <name type="scientific">Chlorella ohadii</name>
    <dbReference type="NCBI Taxonomy" id="2649997"/>
    <lineage>
        <taxon>Eukaryota</taxon>
        <taxon>Viridiplantae</taxon>
        <taxon>Chlorophyta</taxon>
        <taxon>core chlorophytes</taxon>
        <taxon>Trebouxiophyceae</taxon>
        <taxon>Chlorellales</taxon>
        <taxon>Chlorellaceae</taxon>
        <taxon>Chlorella clade</taxon>
        <taxon>Chlorella</taxon>
    </lineage>
</organism>
<dbReference type="EMBL" id="JADXDR010000136">
    <property type="protein sequence ID" value="KAI7838081.1"/>
    <property type="molecule type" value="Genomic_DNA"/>
</dbReference>
<gene>
    <name evidence="2" type="ORF">COHA_008090</name>
</gene>
<comment type="caution">
    <text evidence="2">The sequence shown here is derived from an EMBL/GenBank/DDBJ whole genome shotgun (WGS) entry which is preliminary data.</text>
</comment>
<dbReference type="Proteomes" id="UP001205105">
    <property type="component" value="Unassembled WGS sequence"/>
</dbReference>
<accession>A0AAD5DKW9</accession>
<evidence type="ECO:0000256" key="1">
    <source>
        <dbReference type="SAM" id="MobiDB-lite"/>
    </source>
</evidence>
<feature type="region of interest" description="Disordered" evidence="1">
    <location>
        <begin position="205"/>
        <end position="232"/>
    </location>
</feature>